<sequence length="114" mass="12869">MRPSPTCLARKLPKPLVPNMQVFPRTTTAVRKPSIPRIVPFAKIAPNASILPAPVPRNHEIKPPTLLETLIAQKNAAGDEWPPNLRIEPFISRTEWAPVKKGLRSKLKRMLREE</sequence>
<dbReference type="EMBL" id="JACAZI010000021">
    <property type="protein sequence ID" value="KAF7338637.1"/>
    <property type="molecule type" value="Genomic_DNA"/>
</dbReference>
<dbReference type="OrthoDB" id="3237970at2759"/>
<proteinExistence type="predicted"/>
<accession>A0A8H7CJU9</accession>
<dbReference type="AlphaFoldDB" id="A0A8H7CJU9"/>
<protein>
    <submittedName>
        <fullName evidence="1">Uncharacterized protein</fullName>
    </submittedName>
</protein>
<evidence type="ECO:0000313" key="1">
    <source>
        <dbReference type="EMBL" id="KAF7338637.1"/>
    </source>
</evidence>
<keyword evidence="2" id="KW-1185">Reference proteome</keyword>
<name>A0A8H7CJU9_9AGAR</name>
<dbReference type="Proteomes" id="UP000620124">
    <property type="component" value="Unassembled WGS sequence"/>
</dbReference>
<evidence type="ECO:0000313" key="2">
    <source>
        <dbReference type="Proteomes" id="UP000620124"/>
    </source>
</evidence>
<gene>
    <name evidence="1" type="ORF">MVEN_02090100</name>
</gene>
<reference evidence="1" key="1">
    <citation type="submission" date="2020-05" db="EMBL/GenBank/DDBJ databases">
        <title>Mycena genomes resolve the evolution of fungal bioluminescence.</title>
        <authorList>
            <person name="Tsai I.J."/>
        </authorList>
    </citation>
    <scope>NUCLEOTIDE SEQUENCE</scope>
    <source>
        <strain evidence="1">CCC161011</strain>
    </source>
</reference>
<organism evidence="1 2">
    <name type="scientific">Mycena venus</name>
    <dbReference type="NCBI Taxonomy" id="2733690"/>
    <lineage>
        <taxon>Eukaryota</taxon>
        <taxon>Fungi</taxon>
        <taxon>Dikarya</taxon>
        <taxon>Basidiomycota</taxon>
        <taxon>Agaricomycotina</taxon>
        <taxon>Agaricomycetes</taxon>
        <taxon>Agaricomycetidae</taxon>
        <taxon>Agaricales</taxon>
        <taxon>Marasmiineae</taxon>
        <taxon>Mycenaceae</taxon>
        <taxon>Mycena</taxon>
    </lineage>
</organism>
<comment type="caution">
    <text evidence="1">The sequence shown here is derived from an EMBL/GenBank/DDBJ whole genome shotgun (WGS) entry which is preliminary data.</text>
</comment>